<evidence type="ECO:0000259" key="2">
    <source>
        <dbReference type="Pfam" id="PF09648"/>
    </source>
</evidence>
<sequence length="313" mass="36671">MQWNQIKTLFILCFLILDVYLLYQFIDKQDRANPEQFNYQEQTLEDKLAAESIKISDKEVDITEDSVIKVSPKKLTDTEMERIAGLSNQDPQIINNYTVVSRFKEPVSIPKQASVTSISQLVKSYVAFSDEFSYWGWNKDTNVLIFFQNKNNRPIYYNQYGLLLVYLNDANEMMYYTQTLLGEAEPQGEKLTLIKVNTMFNELYKENKLYSNDEIVNIENGYYTRIKRDTGAHVFAPTYLVSIKDAEDNIRNYFFNAVESYIYPSDDTSFITSTITDSLPLYKQINDEVEWKTGFIDYLNQLVDDNKNRSEQE</sequence>
<dbReference type="InterPro" id="IPR018604">
    <property type="entry name" value="YycI-like"/>
</dbReference>
<dbReference type="RefSeq" id="WP_121604197.1">
    <property type="nucleotide sequence ID" value="NZ_CP115959.1"/>
</dbReference>
<dbReference type="InterPro" id="IPR042274">
    <property type="entry name" value="YycH/YycI_2"/>
</dbReference>
<feature type="transmembrane region" description="Helical" evidence="1">
    <location>
        <begin position="6"/>
        <end position="23"/>
    </location>
</feature>
<dbReference type="EMBL" id="JAGSOT010000053">
    <property type="protein sequence ID" value="MBR7797417.1"/>
    <property type="molecule type" value="Genomic_DNA"/>
</dbReference>
<proteinExistence type="predicted"/>
<dbReference type="GO" id="GO:0016020">
    <property type="term" value="C:membrane"/>
    <property type="evidence" value="ECO:0007669"/>
    <property type="project" value="InterPro"/>
</dbReference>
<keyword evidence="4" id="KW-1185">Reference proteome</keyword>
<evidence type="ECO:0000313" key="4">
    <source>
        <dbReference type="Proteomes" id="UP000675284"/>
    </source>
</evidence>
<keyword evidence="1" id="KW-0472">Membrane</keyword>
<evidence type="ECO:0000313" key="3">
    <source>
        <dbReference type="EMBL" id="MBR7797417.1"/>
    </source>
</evidence>
<organism evidence="3 4">
    <name type="scientific">Virgibacillus salarius</name>
    <dbReference type="NCBI Taxonomy" id="447199"/>
    <lineage>
        <taxon>Bacteria</taxon>
        <taxon>Bacillati</taxon>
        <taxon>Bacillota</taxon>
        <taxon>Bacilli</taxon>
        <taxon>Bacillales</taxon>
        <taxon>Bacillaceae</taxon>
        <taxon>Virgibacillus</taxon>
    </lineage>
</organism>
<reference evidence="3" key="1">
    <citation type="submission" date="2021-04" db="EMBL/GenBank/DDBJ databases">
        <title>Isolation and polyphasic classification of algal microorganism.</title>
        <authorList>
            <person name="Wang S."/>
        </authorList>
    </citation>
    <scope>NUCLEOTIDE SEQUENCE</scope>
    <source>
        <strain evidence="3">720a</strain>
    </source>
</reference>
<evidence type="ECO:0000256" key="1">
    <source>
        <dbReference type="SAM" id="Phobius"/>
    </source>
</evidence>
<accession>A0A941ICI0</accession>
<gene>
    <name evidence="3" type="ORF">KCX74_15375</name>
</gene>
<dbReference type="AlphaFoldDB" id="A0A941ICI0"/>
<protein>
    <submittedName>
        <fullName evidence="3">Two-component system regulatory protein YycI</fullName>
    </submittedName>
</protein>
<dbReference type="Proteomes" id="UP000675284">
    <property type="component" value="Unassembled WGS sequence"/>
</dbReference>
<keyword evidence="1" id="KW-0812">Transmembrane</keyword>
<dbReference type="Gene3D" id="3.30.310.160">
    <property type="entry name" value="YycH protein, domain 2"/>
    <property type="match status" value="1"/>
</dbReference>
<name>A0A941ICI0_9BACI</name>
<feature type="domain" description="Regulatory protein YycH-like" evidence="2">
    <location>
        <begin position="40"/>
        <end position="258"/>
    </location>
</feature>
<comment type="caution">
    <text evidence="3">The sequence shown here is derived from an EMBL/GenBank/DDBJ whole genome shotgun (WGS) entry which is preliminary data.</text>
</comment>
<dbReference type="Pfam" id="PF09648">
    <property type="entry name" value="YycI"/>
    <property type="match status" value="1"/>
</dbReference>
<keyword evidence="1" id="KW-1133">Transmembrane helix</keyword>